<dbReference type="STRING" id="241244.ATY39_05165"/>
<dbReference type="AlphaFoldDB" id="A0A143HBN9"/>
<evidence type="ECO:0000256" key="1">
    <source>
        <dbReference type="SAM" id="MobiDB-lite"/>
    </source>
</evidence>
<evidence type="ECO:0000313" key="2">
    <source>
        <dbReference type="EMBL" id="AMW98895.1"/>
    </source>
</evidence>
<dbReference type="KEGG" id="rst:ATY39_05165"/>
<dbReference type="Proteomes" id="UP000076021">
    <property type="component" value="Chromosome"/>
</dbReference>
<protein>
    <recommendedName>
        <fullName evidence="4">Small, acid-soluble spore protein Tlp</fullName>
    </recommendedName>
</protein>
<reference evidence="2 3" key="1">
    <citation type="journal article" date="2016" name="Genome Announc.">
        <title>Whole-Genome Sequence of Rummeliibacillus stabekisii Strain PP9 Isolated from Antarctic Soil.</title>
        <authorList>
            <person name="da Mota F.F."/>
            <person name="Vollu R.E."/>
            <person name="Jurelevicius D."/>
            <person name="Seldin L."/>
        </authorList>
    </citation>
    <scope>NUCLEOTIDE SEQUENCE [LARGE SCALE GENOMIC DNA]</scope>
    <source>
        <strain evidence="2 3">PP9</strain>
    </source>
</reference>
<evidence type="ECO:0000313" key="3">
    <source>
        <dbReference type="Proteomes" id="UP000076021"/>
    </source>
</evidence>
<proteinExistence type="predicted"/>
<dbReference type="Pfam" id="PF19824">
    <property type="entry name" value="Tlp"/>
    <property type="match status" value="1"/>
</dbReference>
<gene>
    <name evidence="2" type="ORF">ATY39_05165</name>
</gene>
<feature type="region of interest" description="Disordered" evidence="1">
    <location>
        <begin position="1"/>
        <end position="21"/>
    </location>
</feature>
<organism evidence="2 3">
    <name type="scientific">Rummeliibacillus stabekisii</name>
    <dbReference type="NCBI Taxonomy" id="241244"/>
    <lineage>
        <taxon>Bacteria</taxon>
        <taxon>Bacillati</taxon>
        <taxon>Bacillota</taxon>
        <taxon>Bacilli</taxon>
        <taxon>Bacillales</taxon>
        <taxon>Caryophanaceae</taxon>
        <taxon>Rummeliibacillus</taxon>
    </lineage>
</organism>
<keyword evidence="3" id="KW-1185">Reference proteome</keyword>
<dbReference type="OrthoDB" id="1799076at2"/>
<sequence length="79" mass="9454">MAKQDNSNHRRSNSSARINSMIENTKKNIQEAEISMEFAGKEELEHLQEKNERRRTEIYRKEEEKRGKAAEKAWRDSFE</sequence>
<name>A0A143HBN9_9BACL</name>
<dbReference type="EMBL" id="CP014806">
    <property type="protein sequence ID" value="AMW98895.1"/>
    <property type="molecule type" value="Genomic_DNA"/>
</dbReference>
<evidence type="ECO:0008006" key="4">
    <source>
        <dbReference type="Google" id="ProtNLM"/>
    </source>
</evidence>
<dbReference type="RefSeq" id="WP_066786801.1">
    <property type="nucleotide sequence ID" value="NZ_CP014806.1"/>
</dbReference>
<accession>A0A143HBN9</accession>
<reference evidence="3" key="2">
    <citation type="submission" date="2016-03" db="EMBL/GenBank/DDBJ databases">
        <authorList>
            <person name="Ploux O."/>
        </authorList>
    </citation>
    <scope>NUCLEOTIDE SEQUENCE [LARGE SCALE GENOMIC DNA]</scope>
    <source>
        <strain evidence="3">PP9</strain>
    </source>
</reference>
<dbReference type="InterPro" id="IPR017524">
    <property type="entry name" value="SASP_thioredoxin-like"/>
</dbReference>
<feature type="region of interest" description="Disordered" evidence="1">
    <location>
        <begin position="45"/>
        <end position="79"/>
    </location>
</feature>